<sequence length="274" mass="29781">MGADPRLQWPAMQSLNKLSNTALRNVRGVLTDIDGTLTTDGRLPASTYLALDGLRRAGLHVIPVTGRCIAWAEILTRLWPVDAIIGENGAFYSHLHNGRLQTRFLDDAATRARNLERIHALGQRIVREVPGCALASDQAWHAADLAIDHAEDVVPLPEDAVTRIATLMREAGMTATVSSIHVNGWFGRHDKLSMSKLCVAELLGEDVDARRDQWLFIGDSANDASMFAHFPLSVGVANVREILPQLPVPPAYITAAAGGEGFAEMAQRLIEARG</sequence>
<dbReference type="Pfam" id="PF08282">
    <property type="entry name" value="Hydrolase_3"/>
    <property type="match status" value="2"/>
</dbReference>
<dbReference type="InterPro" id="IPR036412">
    <property type="entry name" value="HAD-like_sf"/>
</dbReference>
<dbReference type="EMBL" id="OFTC01000009">
    <property type="protein sequence ID" value="SOZ35229.1"/>
    <property type="molecule type" value="Genomic_DNA"/>
</dbReference>
<dbReference type="InterPro" id="IPR006379">
    <property type="entry name" value="HAD-SF_hydro_IIB"/>
</dbReference>
<dbReference type="SUPFAM" id="SSF56784">
    <property type="entry name" value="HAD-like"/>
    <property type="match status" value="1"/>
</dbReference>
<proteinExistence type="predicted"/>
<organism evidence="1 2">
    <name type="scientific">Cupriavidus neocaledonicus</name>
    <dbReference type="NCBI Taxonomy" id="1040979"/>
    <lineage>
        <taxon>Bacteria</taxon>
        <taxon>Pseudomonadati</taxon>
        <taxon>Pseudomonadota</taxon>
        <taxon>Betaproteobacteria</taxon>
        <taxon>Burkholderiales</taxon>
        <taxon>Burkholderiaceae</taxon>
        <taxon>Cupriavidus</taxon>
    </lineage>
</organism>
<dbReference type="PANTHER" id="PTHR10000:SF8">
    <property type="entry name" value="HAD SUPERFAMILY HYDROLASE-LIKE, TYPE 3"/>
    <property type="match status" value="1"/>
</dbReference>
<evidence type="ECO:0000313" key="1">
    <source>
        <dbReference type="EMBL" id="SOZ35229.1"/>
    </source>
</evidence>
<dbReference type="PANTHER" id="PTHR10000">
    <property type="entry name" value="PHOSPHOSERINE PHOSPHATASE"/>
    <property type="match status" value="1"/>
</dbReference>
<dbReference type="NCBIfam" id="TIGR01484">
    <property type="entry name" value="HAD-SF-IIB"/>
    <property type="match status" value="1"/>
</dbReference>
<keyword evidence="2" id="KW-1185">Reference proteome</keyword>
<accession>A0ABY1UXU3</accession>
<evidence type="ECO:0000313" key="2">
    <source>
        <dbReference type="Proteomes" id="UP000256710"/>
    </source>
</evidence>
<dbReference type="Gene3D" id="3.40.50.1000">
    <property type="entry name" value="HAD superfamily/HAD-like"/>
    <property type="match status" value="2"/>
</dbReference>
<dbReference type="Proteomes" id="UP000256710">
    <property type="component" value="Unassembled WGS sequence"/>
</dbReference>
<dbReference type="InterPro" id="IPR023214">
    <property type="entry name" value="HAD_sf"/>
</dbReference>
<gene>
    <name evidence="1" type="ORF">CBM2605_A170148</name>
</gene>
<protein>
    <submittedName>
        <fullName evidence="1">Archaeal SPP-like hydrolase family protein</fullName>
    </submittedName>
</protein>
<reference evidence="1 2" key="1">
    <citation type="submission" date="2018-01" db="EMBL/GenBank/DDBJ databases">
        <authorList>
            <person name="Clerissi C."/>
        </authorList>
    </citation>
    <scope>NUCLEOTIDE SEQUENCE [LARGE SCALE GENOMIC DNA]</scope>
    <source>
        <strain evidence="1">Cupriavidus taiwanensis STM 6082</strain>
    </source>
</reference>
<comment type="caution">
    <text evidence="1">The sequence shown here is derived from an EMBL/GenBank/DDBJ whole genome shotgun (WGS) entry which is preliminary data.</text>
</comment>
<name>A0ABY1UXU3_9BURK</name>